<dbReference type="PROSITE" id="PS51352">
    <property type="entry name" value="THIOREDOXIN_2"/>
    <property type="match status" value="1"/>
</dbReference>
<evidence type="ECO:0000313" key="3">
    <source>
        <dbReference type="EMBL" id="NLR65607.1"/>
    </source>
</evidence>
<dbReference type="InterPro" id="IPR013766">
    <property type="entry name" value="Thioredoxin_domain"/>
</dbReference>
<dbReference type="GO" id="GO:0016209">
    <property type="term" value="F:antioxidant activity"/>
    <property type="evidence" value="ECO:0007669"/>
    <property type="project" value="InterPro"/>
</dbReference>
<dbReference type="InterPro" id="IPR000866">
    <property type="entry name" value="AhpC/TSA"/>
</dbReference>
<protein>
    <submittedName>
        <fullName evidence="3">Redoxin domain-containing protein</fullName>
    </submittedName>
</protein>
<comment type="caution">
    <text evidence="3">The sequence shown here is derived from an EMBL/GenBank/DDBJ whole genome shotgun (WGS) entry which is preliminary data.</text>
</comment>
<feature type="domain" description="Thioredoxin" evidence="2">
    <location>
        <begin position="323"/>
        <end position="454"/>
    </location>
</feature>
<dbReference type="AlphaFoldDB" id="A0A847RY75"/>
<accession>A0A847RY75</accession>
<dbReference type="EMBL" id="JABAIA010000002">
    <property type="protein sequence ID" value="NLR65607.1"/>
    <property type="molecule type" value="Genomic_DNA"/>
</dbReference>
<proteinExistence type="predicted"/>
<reference evidence="3 4" key="1">
    <citation type="submission" date="2020-04" db="EMBL/GenBank/DDBJ databases">
        <authorList>
            <person name="Yin C."/>
        </authorList>
    </citation>
    <scope>NUCLEOTIDE SEQUENCE [LARGE SCALE GENOMIC DNA]</scope>
    <source>
        <strain evidence="3 4">Ae27</strain>
    </source>
</reference>
<dbReference type="GO" id="GO:0016491">
    <property type="term" value="F:oxidoreductase activity"/>
    <property type="evidence" value="ECO:0007669"/>
    <property type="project" value="InterPro"/>
</dbReference>
<evidence type="ECO:0000259" key="2">
    <source>
        <dbReference type="PROSITE" id="PS51352"/>
    </source>
</evidence>
<name>A0A847RY75_9BACT</name>
<keyword evidence="1" id="KW-0732">Signal</keyword>
<evidence type="ECO:0000313" key="4">
    <source>
        <dbReference type="Proteomes" id="UP000570474"/>
    </source>
</evidence>
<gene>
    <name evidence="3" type="ORF">HGH92_14930</name>
</gene>
<evidence type="ECO:0000256" key="1">
    <source>
        <dbReference type="SAM" id="SignalP"/>
    </source>
</evidence>
<dbReference type="RefSeq" id="WP_168871606.1">
    <property type="nucleotide sequence ID" value="NZ_JABAIA010000002.1"/>
</dbReference>
<keyword evidence="4" id="KW-1185">Reference proteome</keyword>
<feature type="chain" id="PRO_5032298084" evidence="1">
    <location>
        <begin position="25"/>
        <end position="455"/>
    </location>
</feature>
<dbReference type="Gene3D" id="3.40.30.10">
    <property type="entry name" value="Glutaredoxin"/>
    <property type="match status" value="1"/>
</dbReference>
<dbReference type="InterPro" id="IPR036249">
    <property type="entry name" value="Thioredoxin-like_sf"/>
</dbReference>
<dbReference type="SUPFAM" id="SSF52833">
    <property type="entry name" value="Thioredoxin-like"/>
    <property type="match status" value="1"/>
</dbReference>
<feature type="signal peptide" evidence="1">
    <location>
        <begin position="1"/>
        <end position="24"/>
    </location>
</feature>
<organism evidence="3 4">
    <name type="scientific">Chitinophaga varians</name>
    <dbReference type="NCBI Taxonomy" id="2202339"/>
    <lineage>
        <taxon>Bacteria</taxon>
        <taxon>Pseudomonadati</taxon>
        <taxon>Bacteroidota</taxon>
        <taxon>Chitinophagia</taxon>
        <taxon>Chitinophagales</taxon>
        <taxon>Chitinophagaceae</taxon>
        <taxon>Chitinophaga</taxon>
    </lineage>
</organism>
<sequence>MQCHLKLSLLFSVGFLMIAQQASAQAFTTISGRVKGGKGGKGQPVSVSWWSDPGVLPAKSQDTLLQKDSFCFRLPVEPVAVLFFYLDAGGPRNFYGTLRPGDSLSLNFTDDTLILAGNGAPACRAQYLSRRAQERVSQPARDDAPSRVAWYRRQMTAAEAVLRYYHDSLPAAEYAVVRANVLGETAARMIACLWHASPEGIAVAEQASLYRQAIMPALPAIVPSDTTALAIRYLNYLLQKAEADYFMQQHSQCTDREIYDWIKSHYTGILRDKLLAHQLLQSLAAGGQQEVLANCAQDYLSIVQHAACKQAIAAKYGKIKKGISKGMPAPAFSLPDSAGHPVNLNYFAGKVVLLHFYDADDQLLPSLSEINTCFNKEEVVFVHINCNSNASPKYPGVQLRADGQIATVLEQYNISRYPALIVVGKNGSIYATRPPDPTVDHGAALADIIYAALLQ</sequence>
<dbReference type="Pfam" id="PF00578">
    <property type="entry name" value="AhpC-TSA"/>
    <property type="match status" value="1"/>
</dbReference>
<dbReference type="Proteomes" id="UP000570474">
    <property type="component" value="Unassembled WGS sequence"/>
</dbReference>